<dbReference type="InterPro" id="IPR018159">
    <property type="entry name" value="Spectrin/alpha-actinin"/>
</dbReference>
<accession>A0A915HIZ4</accession>
<evidence type="ECO:0000313" key="1">
    <source>
        <dbReference type="Proteomes" id="UP000887565"/>
    </source>
</evidence>
<proteinExistence type="predicted"/>
<dbReference type="Proteomes" id="UP000887565">
    <property type="component" value="Unplaced"/>
</dbReference>
<dbReference type="AlphaFoldDB" id="A0A915HIZ4"/>
<reference evidence="2" key="1">
    <citation type="submission" date="2022-11" db="UniProtKB">
        <authorList>
            <consortium name="WormBaseParasite"/>
        </authorList>
    </citation>
    <scope>IDENTIFICATION</scope>
</reference>
<dbReference type="Gene3D" id="1.20.58.60">
    <property type="match status" value="1"/>
</dbReference>
<dbReference type="WBParaSite" id="nRc.2.0.1.t01296-RA">
    <property type="protein sequence ID" value="nRc.2.0.1.t01296-RA"/>
    <property type="gene ID" value="nRc.2.0.1.g01296"/>
</dbReference>
<organism evidence="1 2">
    <name type="scientific">Romanomermis culicivorax</name>
    <name type="common">Nematode worm</name>
    <dbReference type="NCBI Taxonomy" id="13658"/>
    <lineage>
        <taxon>Eukaryota</taxon>
        <taxon>Metazoa</taxon>
        <taxon>Ecdysozoa</taxon>
        <taxon>Nematoda</taxon>
        <taxon>Enoplea</taxon>
        <taxon>Dorylaimia</taxon>
        <taxon>Mermithida</taxon>
        <taxon>Mermithoidea</taxon>
        <taxon>Mermithidae</taxon>
        <taxon>Romanomermis</taxon>
    </lineage>
</organism>
<dbReference type="CDD" id="cd00176">
    <property type="entry name" value="SPEC"/>
    <property type="match status" value="1"/>
</dbReference>
<dbReference type="InterPro" id="IPR002017">
    <property type="entry name" value="Spectrin_repeat"/>
</dbReference>
<sequence length="230" mass="26472">WHDVCQRIDSRLDRLEKLEKLVRFLNESGRHFADWLDQREAALSSLKSAHHLTTSKDVMDQILNLQSMQQDLESEHPRFVKFSQYSTEAASALETDNPLGASSIRRTLEEVSQRWENLVCRMDEVTQMLVRSGKVDPKKVKLPEVDFRSDFSLIPSKNGQGFIRKTVSTVVKKYVNVDQKVPSISPSSQEGRGQEFDTSFEDFCRWLDKVEANLALSTDDLSKEDQLQSY</sequence>
<evidence type="ECO:0000313" key="2">
    <source>
        <dbReference type="WBParaSite" id="nRc.2.0.1.t01296-RA"/>
    </source>
</evidence>
<name>A0A915HIZ4_ROMCU</name>
<protein>
    <submittedName>
        <fullName evidence="2">Dystrophin</fullName>
    </submittedName>
</protein>
<dbReference type="SUPFAM" id="SSF46966">
    <property type="entry name" value="Spectrin repeat"/>
    <property type="match status" value="1"/>
</dbReference>
<keyword evidence="1" id="KW-1185">Reference proteome</keyword>
<dbReference type="Pfam" id="PF00435">
    <property type="entry name" value="Spectrin"/>
    <property type="match status" value="1"/>
</dbReference>